<reference evidence="5 6" key="1">
    <citation type="journal article" date="2016" name="Int. J. Syst. Evol. Microbiol.">
        <title>Acidipila dinghuensis sp. nov., an acidobacterium isolated from forest soil.</title>
        <authorList>
            <person name="Jiang Y.W."/>
            <person name="Wang J."/>
            <person name="Chen M.H."/>
            <person name="Lv Y.Y."/>
            <person name="Qiu L.H."/>
        </authorList>
    </citation>
    <scope>NUCLEOTIDE SEQUENCE [LARGE SCALE GENOMIC DNA]</scope>
    <source>
        <strain evidence="5 6">DHOF10</strain>
    </source>
</reference>
<feature type="compositionally biased region" description="Basic residues" evidence="3">
    <location>
        <begin position="542"/>
        <end position="557"/>
    </location>
</feature>
<organism evidence="5 6">
    <name type="scientific">Silvibacterium dinghuense</name>
    <dbReference type="NCBI Taxonomy" id="1560006"/>
    <lineage>
        <taxon>Bacteria</taxon>
        <taxon>Pseudomonadati</taxon>
        <taxon>Acidobacteriota</taxon>
        <taxon>Terriglobia</taxon>
        <taxon>Terriglobales</taxon>
        <taxon>Acidobacteriaceae</taxon>
        <taxon>Silvibacterium</taxon>
    </lineage>
</organism>
<evidence type="ECO:0000259" key="4">
    <source>
        <dbReference type="PROSITE" id="PS50198"/>
    </source>
</evidence>
<dbReference type="InterPro" id="IPR000297">
    <property type="entry name" value="PPIase_PpiC"/>
</dbReference>
<dbReference type="PROSITE" id="PS01096">
    <property type="entry name" value="PPIC_PPIASE_1"/>
    <property type="match status" value="1"/>
</dbReference>
<feature type="compositionally biased region" description="Low complexity" evidence="3">
    <location>
        <begin position="412"/>
        <end position="433"/>
    </location>
</feature>
<evidence type="ECO:0000256" key="3">
    <source>
        <dbReference type="SAM" id="MobiDB-lite"/>
    </source>
</evidence>
<accession>A0A4Q1SH78</accession>
<feature type="compositionally biased region" description="Low complexity" evidence="3">
    <location>
        <begin position="465"/>
        <end position="477"/>
    </location>
</feature>
<dbReference type="PANTHER" id="PTHR47637">
    <property type="entry name" value="CHAPERONE SURA"/>
    <property type="match status" value="1"/>
</dbReference>
<proteinExistence type="predicted"/>
<dbReference type="InterPro" id="IPR046357">
    <property type="entry name" value="PPIase_dom_sf"/>
</dbReference>
<feature type="compositionally biased region" description="Low complexity" evidence="3">
    <location>
        <begin position="504"/>
        <end position="521"/>
    </location>
</feature>
<dbReference type="Pfam" id="PF13624">
    <property type="entry name" value="SurA_N_3"/>
    <property type="match status" value="1"/>
</dbReference>
<comment type="caution">
    <text evidence="5">The sequence shown here is derived from an EMBL/GenBank/DDBJ whole genome shotgun (WGS) entry which is preliminary data.</text>
</comment>
<dbReference type="InterPro" id="IPR050280">
    <property type="entry name" value="OMP_Chaperone_SurA"/>
</dbReference>
<dbReference type="InterPro" id="IPR023058">
    <property type="entry name" value="PPIase_PpiC_CS"/>
</dbReference>
<feature type="domain" description="PpiC" evidence="4">
    <location>
        <begin position="217"/>
        <end position="321"/>
    </location>
</feature>
<feature type="compositionally biased region" description="Basic residues" evidence="3">
    <location>
        <begin position="391"/>
        <end position="406"/>
    </location>
</feature>
<dbReference type="PROSITE" id="PS50198">
    <property type="entry name" value="PPIC_PPIASE_2"/>
    <property type="match status" value="1"/>
</dbReference>
<evidence type="ECO:0000256" key="2">
    <source>
        <dbReference type="PROSITE-ProRule" id="PRU00278"/>
    </source>
</evidence>
<feature type="compositionally biased region" description="Low complexity" evidence="3">
    <location>
        <begin position="626"/>
        <end position="640"/>
    </location>
</feature>
<dbReference type="AlphaFoldDB" id="A0A4Q1SH78"/>
<dbReference type="OrthoDB" id="14196at2"/>
<gene>
    <name evidence="5" type="ORF">ESZ00_01680</name>
</gene>
<dbReference type="GO" id="GO:0003755">
    <property type="term" value="F:peptidyl-prolyl cis-trans isomerase activity"/>
    <property type="evidence" value="ECO:0007669"/>
    <property type="project" value="UniProtKB-KW"/>
</dbReference>
<dbReference type="InterPro" id="IPR027304">
    <property type="entry name" value="Trigger_fact/SurA_dom_sf"/>
</dbReference>
<name>A0A4Q1SH78_9BACT</name>
<dbReference type="Gene3D" id="1.10.4030.10">
    <property type="entry name" value="Porin chaperone SurA, peptide-binding domain"/>
    <property type="match status" value="1"/>
</dbReference>
<keyword evidence="2 5" id="KW-0413">Isomerase</keyword>
<keyword evidence="6" id="KW-1185">Reference proteome</keyword>
<protein>
    <submittedName>
        <fullName evidence="5">Peptidylprolyl isomerase</fullName>
    </submittedName>
</protein>
<feature type="compositionally biased region" description="Low complexity" evidence="3">
    <location>
        <begin position="442"/>
        <end position="456"/>
    </location>
</feature>
<sequence>MTTSAARMGQDLSLPLMPPIETFIQMTLRFPTHRIACAVLAASLAVPTLHPAFAQTKQPAQDASPYQGEVVEDIVARVNDQVISRSDYERAEQDLENQARQQNWTQQQLFEQKHDMLRDLIDRQLLLSKAKELDITGETELVKRLDEMRKQNNLPTLEALQKAAEDQGVSWEDFKQSIRNQIIAQQVIRQEVGQHVNVTPSELQAYYNDHKQDFEQPEQVQVSEILISTANPDDAAQVAAAQKKTDDLYNQLKNGGDFAALAKADSGGPTAAQGGELGEFKRGALFPSSKDLEDKVFALQSGQFTEPIRTRQGFAILKVTEHTPAGVQPYKDVEPQVEDAVGMAKMGPAMREYLTHLREDAYINIKSGYEDSGASPNEMKPIFSAYEPPKPKKKKKVVRARFHQRGRSAGVAAPETETASAPAGAAPPAGTPSLADVPQGNAPAASATATAAPAATGKTRKQQEASAKATAKSSTMKAGKKEKIRFGQAPRETLPSAPTKTEDAGATADTSTQTGTGNTSNLKVVNPDGSAAAPEQVEEKKVKSRYSAHKSEPKKKKVDPFAPEAPSSDEVATRQQQRKALGLNGDTSKVKKVDDSKTGPKRRMKDRKKKNSDQNQSQPQAPAPAQPASNPAPAAPSQQN</sequence>
<dbReference type="PANTHER" id="PTHR47637:SF1">
    <property type="entry name" value="CHAPERONE SURA"/>
    <property type="match status" value="1"/>
</dbReference>
<dbReference type="EMBL" id="SDMK01000001">
    <property type="protein sequence ID" value="RXS96683.1"/>
    <property type="molecule type" value="Genomic_DNA"/>
</dbReference>
<dbReference type="Pfam" id="PF13145">
    <property type="entry name" value="Rotamase_2"/>
    <property type="match status" value="1"/>
</dbReference>
<evidence type="ECO:0000256" key="1">
    <source>
        <dbReference type="ARBA" id="ARBA00022729"/>
    </source>
</evidence>
<evidence type="ECO:0000313" key="6">
    <source>
        <dbReference type="Proteomes" id="UP000290253"/>
    </source>
</evidence>
<dbReference type="SUPFAM" id="SSF109998">
    <property type="entry name" value="Triger factor/SurA peptide-binding domain-like"/>
    <property type="match status" value="1"/>
</dbReference>
<feature type="region of interest" description="Disordered" evidence="3">
    <location>
        <begin position="370"/>
        <end position="640"/>
    </location>
</feature>
<dbReference type="Proteomes" id="UP000290253">
    <property type="component" value="Unassembled WGS sequence"/>
</dbReference>
<feature type="compositionally biased region" description="Basic residues" evidence="3">
    <location>
        <begin position="599"/>
        <end position="610"/>
    </location>
</feature>
<keyword evidence="2" id="KW-0697">Rotamase</keyword>
<feature type="compositionally biased region" description="Basic and acidic residues" evidence="3">
    <location>
        <begin position="588"/>
        <end position="598"/>
    </location>
</feature>
<dbReference type="Gene3D" id="3.10.50.40">
    <property type="match status" value="1"/>
</dbReference>
<keyword evidence="1" id="KW-0732">Signal</keyword>
<evidence type="ECO:0000313" key="5">
    <source>
        <dbReference type="EMBL" id="RXS96683.1"/>
    </source>
</evidence>
<dbReference type="SUPFAM" id="SSF54534">
    <property type="entry name" value="FKBP-like"/>
    <property type="match status" value="1"/>
</dbReference>